<proteinExistence type="predicted"/>
<feature type="compositionally biased region" description="Basic and acidic residues" evidence="1">
    <location>
        <begin position="253"/>
        <end position="264"/>
    </location>
</feature>
<dbReference type="InterPro" id="IPR001845">
    <property type="entry name" value="HTH_ArsR_DNA-bd_dom"/>
</dbReference>
<evidence type="ECO:0000313" key="3">
    <source>
        <dbReference type="EMBL" id="QXE07288.1"/>
    </source>
</evidence>
<dbReference type="GO" id="GO:0010288">
    <property type="term" value="P:response to lead ion"/>
    <property type="evidence" value="ECO:0007669"/>
    <property type="project" value="TreeGrafter"/>
</dbReference>
<dbReference type="GO" id="GO:0032791">
    <property type="term" value="F:lead ion binding"/>
    <property type="evidence" value="ECO:0007669"/>
    <property type="project" value="TreeGrafter"/>
</dbReference>
<dbReference type="RefSeq" id="WP_082194541.1">
    <property type="nucleotide sequence ID" value="NZ_CP017562.2"/>
</dbReference>
<dbReference type="OrthoDB" id="9797716at2"/>
<dbReference type="GO" id="GO:0003677">
    <property type="term" value="F:DNA binding"/>
    <property type="evidence" value="ECO:0007669"/>
    <property type="project" value="TreeGrafter"/>
</dbReference>
<dbReference type="GO" id="GO:0046686">
    <property type="term" value="P:response to cadmium ion"/>
    <property type="evidence" value="ECO:0007669"/>
    <property type="project" value="TreeGrafter"/>
</dbReference>
<dbReference type="AlphaFoldDB" id="A0A8F4KIH4"/>
<dbReference type="EMBL" id="CP017562">
    <property type="protein sequence ID" value="QXE07288.1"/>
    <property type="molecule type" value="Genomic_DNA"/>
</dbReference>
<dbReference type="Proteomes" id="UP000179860">
    <property type="component" value="Chromosome 2"/>
</dbReference>
<dbReference type="Pfam" id="PF12840">
    <property type="entry name" value="HTH_20"/>
    <property type="match status" value="1"/>
</dbReference>
<feature type="domain" description="HTH arsR-type" evidence="2">
    <location>
        <begin position="1"/>
        <end position="94"/>
    </location>
</feature>
<protein>
    <submittedName>
        <fullName evidence="3">Winged helix-turn-helix domain-containing protein</fullName>
    </submittedName>
</protein>
<organism evidence="3 4">
    <name type="scientific">Paraburkholderia sprentiae WSM5005</name>
    <dbReference type="NCBI Taxonomy" id="754502"/>
    <lineage>
        <taxon>Bacteria</taxon>
        <taxon>Pseudomonadati</taxon>
        <taxon>Pseudomonadota</taxon>
        <taxon>Betaproteobacteria</taxon>
        <taxon>Burkholderiales</taxon>
        <taxon>Burkholderiaceae</taxon>
        <taxon>Paraburkholderia</taxon>
    </lineage>
</organism>
<feature type="region of interest" description="Disordered" evidence="1">
    <location>
        <begin position="240"/>
        <end position="264"/>
    </location>
</feature>
<accession>A0A8F4KIH4</accession>
<sequence length="264" mass="28544">MNAQPNLSATAFLIADAARAAMLMSLADGRALPAGELAHAAGVTPQTASSHLAKLLHGGLVCVEKQGRHRYYKIASPQVAVALESLASIAPQRPSRRNALGRNAESLRFARCCYDHLAGKAGVAITQKLMTKGFLSIAGDKRLDVTPTGAAWFATLGINISDMKRGRHGIAHQCMDWTEREHHLAGPLGVGLLDLLCEKGWFRRSRRSPSVEVTPVGWTGLWEQLGLTLGDIERSQEDGAYPDASVRRLPVRHPKEANDDTSSR</sequence>
<dbReference type="SUPFAM" id="SSF46785">
    <property type="entry name" value="Winged helix' DNA-binding domain"/>
    <property type="match status" value="1"/>
</dbReference>
<dbReference type="KEGG" id="pspw:BJG93_35615"/>
<dbReference type="PANTHER" id="PTHR39168:SF1">
    <property type="entry name" value="TRANSCRIPTIONAL REGULATORY PROTEIN"/>
    <property type="match status" value="1"/>
</dbReference>
<evidence type="ECO:0000259" key="2">
    <source>
        <dbReference type="PROSITE" id="PS50987"/>
    </source>
</evidence>
<dbReference type="InterPro" id="IPR036388">
    <property type="entry name" value="WH-like_DNA-bd_sf"/>
</dbReference>
<dbReference type="GO" id="GO:0003700">
    <property type="term" value="F:DNA-binding transcription factor activity"/>
    <property type="evidence" value="ECO:0007669"/>
    <property type="project" value="InterPro"/>
</dbReference>
<dbReference type="Gene3D" id="1.10.10.10">
    <property type="entry name" value="Winged helix-like DNA-binding domain superfamily/Winged helix DNA-binding domain"/>
    <property type="match status" value="1"/>
</dbReference>
<dbReference type="PANTHER" id="PTHR39168">
    <property type="entry name" value="TRANSCRIPTIONAL REGULATOR-RELATED"/>
    <property type="match status" value="1"/>
</dbReference>
<evidence type="ECO:0000256" key="1">
    <source>
        <dbReference type="SAM" id="MobiDB-lite"/>
    </source>
</evidence>
<dbReference type="CDD" id="cd00090">
    <property type="entry name" value="HTH_ARSR"/>
    <property type="match status" value="1"/>
</dbReference>
<name>A0A8F4KIH4_9BURK</name>
<dbReference type="InterPro" id="IPR052543">
    <property type="entry name" value="HTH_Metal-responsive_Reg"/>
</dbReference>
<evidence type="ECO:0000313" key="4">
    <source>
        <dbReference type="Proteomes" id="UP000179860"/>
    </source>
</evidence>
<dbReference type="InterPro" id="IPR011991">
    <property type="entry name" value="ArsR-like_HTH"/>
</dbReference>
<dbReference type="GO" id="GO:0097063">
    <property type="term" value="F:cadmium ion sensor activity"/>
    <property type="evidence" value="ECO:0007669"/>
    <property type="project" value="TreeGrafter"/>
</dbReference>
<dbReference type="PROSITE" id="PS50987">
    <property type="entry name" value="HTH_ARSR_2"/>
    <property type="match status" value="1"/>
</dbReference>
<dbReference type="InterPro" id="IPR036390">
    <property type="entry name" value="WH_DNA-bd_sf"/>
</dbReference>
<reference evidence="3" key="1">
    <citation type="submission" date="2016-09" db="EMBL/GenBank/DDBJ databases">
        <title>The Complete Genome of Burkholderia sprentiae wsm5005.</title>
        <authorList>
            <person name="De Meyer S."/>
            <person name="Wang P."/>
            <person name="Terpolilli J."/>
        </authorList>
    </citation>
    <scope>NUCLEOTIDE SEQUENCE [LARGE SCALE GENOMIC DNA]</scope>
    <source>
        <strain evidence="3">WSM5005</strain>
    </source>
</reference>
<dbReference type="SMART" id="SM00418">
    <property type="entry name" value="HTH_ARSR"/>
    <property type="match status" value="1"/>
</dbReference>
<keyword evidence="4" id="KW-1185">Reference proteome</keyword>
<gene>
    <name evidence="3" type="ORF">BJG93_35615</name>
</gene>